<proteinExistence type="predicted"/>
<gene>
    <name evidence="1" type="ORF">GTOL_11751</name>
</gene>
<evidence type="ECO:0000313" key="1">
    <source>
        <dbReference type="EMBL" id="CAG4883868.1"/>
    </source>
</evidence>
<accession>A0A916N0F2</accession>
<evidence type="ECO:0000313" key="2">
    <source>
        <dbReference type="Proteomes" id="UP000742786"/>
    </source>
</evidence>
<organism evidence="1 2">
    <name type="scientific">Georgfuchsia toluolica</name>
    <dbReference type="NCBI Taxonomy" id="424218"/>
    <lineage>
        <taxon>Bacteria</taxon>
        <taxon>Pseudomonadati</taxon>
        <taxon>Pseudomonadota</taxon>
        <taxon>Betaproteobacteria</taxon>
        <taxon>Nitrosomonadales</taxon>
        <taxon>Sterolibacteriaceae</taxon>
        <taxon>Georgfuchsia</taxon>
    </lineage>
</organism>
<dbReference type="RefSeq" id="WP_220635781.1">
    <property type="nucleotide sequence ID" value="NZ_CAJQUM010000001.1"/>
</dbReference>
<name>A0A916N0F2_9PROT</name>
<dbReference type="EMBL" id="CAJQUM010000001">
    <property type="protein sequence ID" value="CAG4883868.1"/>
    <property type="molecule type" value="Genomic_DNA"/>
</dbReference>
<dbReference type="Proteomes" id="UP000742786">
    <property type="component" value="Unassembled WGS sequence"/>
</dbReference>
<dbReference type="AlphaFoldDB" id="A0A916N0F2"/>
<protein>
    <recommendedName>
        <fullName evidence="3">SIR2-like domain-containing protein</fullName>
    </recommendedName>
</protein>
<keyword evidence="2" id="KW-1185">Reference proteome</keyword>
<evidence type="ECO:0008006" key="3">
    <source>
        <dbReference type="Google" id="ProtNLM"/>
    </source>
</evidence>
<reference evidence="1" key="1">
    <citation type="submission" date="2021-04" db="EMBL/GenBank/DDBJ databases">
        <authorList>
            <person name="Hornung B."/>
        </authorList>
    </citation>
    <scope>NUCLEOTIDE SEQUENCE</scope>
    <source>
        <strain evidence="1">G5G6</strain>
    </source>
</reference>
<sequence length="340" mass="37789">MIKSKTVFIVGAGASAEVKLPVGEQLKKIISDKLNIKFDDFGSKIRSGDTQIASFMRQEFGQSLNRYLHACWKISDGVGLAGSIDDFIDTHQDDPDVATCGKIAIARSILEAEKSSHLFFKMENISDTINFGSLQKTWYMPFIELLTQGVSRTEVKTVFNNVAVICFNYDRCIEHFMLHALMARYSIEKQEAAEVVTGLKIIHPYGIVGQYFDKPGEMTVPFGSSAIPHLHSTLSNLRTYTEEVTDTDSLNAMKNAVAESEISVFLGTAFHPNNMRIMSDGLGQPVVKRVYATTAGISDENKSMIKDDIGVLFRGAKHVGINFATTCSDLFSRYSMHLRR</sequence>
<comment type="caution">
    <text evidence="1">The sequence shown here is derived from an EMBL/GenBank/DDBJ whole genome shotgun (WGS) entry which is preliminary data.</text>
</comment>